<dbReference type="WBParaSite" id="PSU_v2.g21593.t1">
    <property type="protein sequence ID" value="PSU_v2.g21593.t1"/>
    <property type="gene ID" value="PSU_v2.g21593"/>
</dbReference>
<feature type="coiled-coil region" evidence="4">
    <location>
        <begin position="76"/>
        <end position="103"/>
    </location>
</feature>
<organism evidence="5 6">
    <name type="scientific">Panagrolaimus superbus</name>
    <dbReference type="NCBI Taxonomy" id="310955"/>
    <lineage>
        <taxon>Eukaryota</taxon>
        <taxon>Metazoa</taxon>
        <taxon>Ecdysozoa</taxon>
        <taxon>Nematoda</taxon>
        <taxon>Chromadorea</taxon>
        <taxon>Rhabditida</taxon>
        <taxon>Tylenchina</taxon>
        <taxon>Panagrolaimomorpha</taxon>
        <taxon>Panagrolaimoidea</taxon>
        <taxon>Panagrolaimidae</taxon>
        <taxon>Panagrolaimus</taxon>
    </lineage>
</organism>
<comment type="similarity">
    <text evidence="1">Belongs to the heat shock protein 70 family.</text>
</comment>
<dbReference type="InterPro" id="IPR013126">
    <property type="entry name" value="Hsp_70_fam"/>
</dbReference>
<evidence type="ECO:0000256" key="4">
    <source>
        <dbReference type="SAM" id="Coils"/>
    </source>
</evidence>
<reference evidence="6" key="1">
    <citation type="submission" date="2022-11" db="UniProtKB">
        <authorList>
            <consortium name="WormBaseParasite"/>
        </authorList>
    </citation>
    <scope>IDENTIFICATION</scope>
</reference>
<keyword evidence="4" id="KW-0175">Coiled coil</keyword>
<keyword evidence="2" id="KW-0547">Nucleotide-binding</keyword>
<dbReference type="SUPFAM" id="SSF100920">
    <property type="entry name" value="Heat shock protein 70kD (HSP70), peptide-binding domain"/>
    <property type="match status" value="1"/>
</dbReference>
<sequence length="158" mass="18288">MKVKEFKQVKIKKFSGDIYVDVTFVLDKNGLLTVTAKSPTSSAEETIDYRKVRQAGKPIEQLFKELALNADSDQQKKILIEARTELRSNVENIKNRYQNEKNVPHNKKQSIIESCEEVIEWLDEHPDETLDEERINLAKKIEKDAKELIDLRLMTISG</sequence>
<accession>A0A914YMN1</accession>
<evidence type="ECO:0000256" key="2">
    <source>
        <dbReference type="ARBA" id="ARBA00022741"/>
    </source>
</evidence>
<dbReference type="InterPro" id="IPR029047">
    <property type="entry name" value="HSP70_peptide-bd_sf"/>
</dbReference>
<name>A0A914YMN1_9BILA</name>
<evidence type="ECO:0000256" key="1">
    <source>
        <dbReference type="ARBA" id="ARBA00007381"/>
    </source>
</evidence>
<evidence type="ECO:0000313" key="6">
    <source>
        <dbReference type="WBParaSite" id="PSU_v2.g21593.t1"/>
    </source>
</evidence>
<dbReference type="Gene3D" id="1.20.1270.10">
    <property type="match status" value="1"/>
</dbReference>
<evidence type="ECO:0000313" key="5">
    <source>
        <dbReference type="Proteomes" id="UP000887577"/>
    </source>
</evidence>
<keyword evidence="5" id="KW-1185">Reference proteome</keyword>
<dbReference type="GO" id="GO:0140662">
    <property type="term" value="F:ATP-dependent protein folding chaperone"/>
    <property type="evidence" value="ECO:0007669"/>
    <property type="project" value="InterPro"/>
</dbReference>
<dbReference type="GO" id="GO:0005524">
    <property type="term" value="F:ATP binding"/>
    <property type="evidence" value="ECO:0007669"/>
    <property type="project" value="UniProtKB-KW"/>
</dbReference>
<proteinExistence type="inferred from homology"/>
<dbReference type="Gene3D" id="2.60.34.10">
    <property type="entry name" value="Substrate Binding Domain Of DNAk, Chain A, domain 1"/>
    <property type="match status" value="1"/>
</dbReference>
<evidence type="ECO:0000256" key="3">
    <source>
        <dbReference type="ARBA" id="ARBA00022840"/>
    </source>
</evidence>
<protein>
    <submittedName>
        <fullName evidence="6">Heat shock protein 70</fullName>
    </submittedName>
</protein>
<dbReference type="InterPro" id="IPR029048">
    <property type="entry name" value="HSP70_C_sf"/>
</dbReference>
<keyword evidence="3" id="KW-0067">ATP-binding</keyword>
<dbReference type="Pfam" id="PF00012">
    <property type="entry name" value="HSP70"/>
    <property type="match status" value="1"/>
</dbReference>
<dbReference type="AlphaFoldDB" id="A0A914YMN1"/>
<dbReference type="SUPFAM" id="SSF100934">
    <property type="entry name" value="Heat shock protein 70kD (HSP70), C-terminal subdomain"/>
    <property type="match status" value="1"/>
</dbReference>
<dbReference type="Proteomes" id="UP000887577">
    <property type="component" value="Unplaced"/>
</dbReference>